<dbReference type="Pfam" id="PF13657">
    <property type="entry name" value="Couple_hipA"/>
    <property type="match status" value="1"/>
</dbReference>
<dbReference type="PANTHER" id="PTHR37419:SF1">
    <property type="entry name" value="SERINE_THREONINE-PROTEIN KINASE TOXIN HIPA"/>
    <property type="match status" value="1"/>
</dbReference>
<sequence>MARRSKQNTLNVWFNGTPVGQWRNKANSSTFTYFNEWLEDEGGRPLSLSMPFTASNDAYSGQVVINYFDNLLPGSDIIRRRLAMRHNTGGTSPFQLLEAIGRDCVGAAQILPVDVQPEDLFSIRKRPLDEQAIAKLLRDTTNPNAFGHHDDNQDFRISIAGAQEKNALLYHQGGWYLPIGSTPTTHILKLPLGLVGSMRADMSTSIENEWLCSIILEGFNLPIAKTEILQFEEQKVLSVERFDRKYSDDRSWIVRLPQEDMCQALGCSPLNKYQRDGGPGIEAIMRLLLGSESAVKDRQNFFKTQVIFWLLAAIDGHAKKFSIFLQPNARYQATPIYDVLSAHPVIGTGPNMISPQDAKLAMAVRGSANYYHLQPIQRRHWSSVAKQVGLGAITAEEIIEEVLAQVPKVVESVYGRLPANFPLSLAESIIEGLQKQAAILINQC</sequence>
<comment type="similarity">
    <text evidence="1">Belongs to the HipA Ser/Thr kinase family.</text>
</comment>
<keyword evidence="7" id="KW-1185">Reference proteome</keyword>
<reference evidence="6 7" key="1">
    <citation type="submission" date="2021-04" db="EMBL/GenBank/DDBJ databases">
        <title>novel species isolated from subtropical streams in China.</title>
        <authorList>
            <person name="Lu H."/>
        </authorList>
    </citation>
    <scope>NUCLEOTIDE SEQUENCE [LARGE SCALE GENOMIC DNA]</scope>
    <source>
        <strain evidence="6 7">BYS107W</strain>
    </source>
</reference>
<dbReference type="AlphaFoldDB" id="A0A941DFD3"/>
<dbReference type="CDD" id="cd17808">
    <property type="entry name" value="HipA_Ec_like"/>
    <property type="match status" value="1"/>
</dbReference>
<feature type="domain" description="HipA-like C-terminal" evidence="4">
    <location>
        <begin position="157"/>
        <end position="408"/>
    </location>
</feature>
<organism evidence="6 7">
    <name type="scientific">Undibacterium baiyunense</name>
    <dbReference type="NCBI Taxonomy" id="2828731"/>
    <lineage>
        <taxon>Bacteria</taxon>
        <taxon>Pseudomonadati</taxon>
        <taxon>Pseudomonadota</taxon>
        <taxon>Betaproteobacteria</taxon>
        <taxon>Burkholderiales</taxon>
        <taxon>Oxalobacteraceae</taxon>
        <taxon>Undibacterium</taxon>
    </lineage>
</organism>
<gene>
    <name evidence="6" type="ORF">KDM92_14335</name>
</gene>
<dbReference type="EMBL" id="JAGSPM010000009">
    <property type="protein sequence ID" value="MBR7747759.1"/>
    <property type="molecule type" value="Genomic_DNA"/>
</dbReference>
<evidence type="ECO:0000313" key="6">
    <source>
        <dbReference type="EMBL" id="MBR7747759.1"/>
    </source>
</evidence>
<dbReference type="Pfam" id="PF07804">
    <property type="entry name" value="HipA_C"/>
    <property type="match status" value="1"/>
</dbReference>
<keyword evidence="3" id="KW-0418">Kinase</keyword>
<evidence type="ECO:0000259" key="5">
    <source>
        <dbReference type="Pfam" id="PF13657"/>
    </source>
</evidence>
<evidence type="ECO:0000256" key="3">
    <source>
        <dbReference type="ARBA" id="ARBA00022777"/>
    </source>
</evidence>
<evidence type="ECO:0000313" key="7">
    <source>
        <dbReference type="Proteomes" id="UP000680158"/>
    </source>
</evidence>
<comment type="caution">
    <text evidence="6">The sequence shown here is derived from an EMBL/GenBank/DDBJ whole genome shotgun (WGS) entry which is preliminary data.</text>
</comment>
<name>A0A941DFD3_9BURK</name>
<dbReference type="GO" id="GO:0004674">
    <property type="term" value="F:protein serine/threonine kinase activity"/>
    <property type="evidence" value="ECO:0007669"/>
    <property type="project" value="TreeGrafter"/>
</dbReference>
<dbReference type="InterPro" id="IPR052028">
    <property type="entry name" value="HipA_Ser/Thr_kinase"/>
</dbReference>
<evidence type="ECO:0000256" key="2">
    <source>
        <dbReference type="ARBA" id="ARBA00022679"/>
    </source>
</evidence>
<dbReference type="InterPro" id="IPR017508">
    <property type="entry name" value="HipA_N1"/>
</dbReference>
<proteinExistence type="inferred from homology"/>
<dbReference type="Proteomes" id="UP000680158">
    <property type="component" value="Unassembled WGS sequence"/>
</dbReference>
<dbReference type="RefSeq" id="WP_212685139.1">
    <property type="nucleotide sequence ID" value="NZ_JAGSPM010000009.1"/>
</dbReference>
<feature type="domain" description="HipA N-terminal subdomain 1" evidence="5">
    <location>
        <begin position="10"/>
        <end position="110"/>
    </location>
</feature>
<dbReference type="NCBIfam" id="TIGR03071">
    <property type="entry name" value="couple_hipA"/>
    <property type="match status" value="1"/>
</dbReference>
<dbReference type="InterPro" id="IPR012893">
    <property type="entry name" value="HipA-like_C"/>
</dbReference>
<dbReference type="GO" id="GO:0005829">
    <property type="term" value="C:cytosol"/>
    <property type="evidence" value="ECO:0007669"/>
    <property type="project" value="TreeGrafter"/>
</dbReference>
<accession>A0A941DFD3</accession>
<keyword evidence="2" id="KW-0808">Transferase</keyword>
<protein>
    <submittedName>
        <fullName evidence="6">Type II toxin-antitoxin system HipA family toxin</fullName>
    </submittedName>
</protein>
<dbReference type="PANTHER" id="PTHR37419">
    <property type="entry name" value="SERINE/THREONINE-PROTEIN KINASE TOXIN HIPA"/>
    <property type="match status" value="1"/>
</dbReference>
<evidence type="ECO:0000259" key="4">
    <source>
        <dbReference type="Pfam" id="PF07804"/>
    </source>
</evidence>
<evidence type="ECO:0000256" key="1">
    <source>
        <dbReference type="ARBA" id="ARBA00010164"/>
    </source>
</evidence>